<feature type="binding site" evidence="8">
    <location>
        <begin position="151"/>
        <end position="153"/>
    </location>
    <ligand>
        <name>FAD</name>
        <dbReference type="ChEBI" id="CHEBI:57692"/>
    </ligand>
</feature>
<dbReference type="AlphaFoldDB" id="A0A931HZ77"/>
<dbReference type="PIRSF" id="PIRSF000350">
    <property type="entry name" value="Mercury_reductase_MerA"/>
    <property type="match status" value="1"/>
</dbReference>
<proteinExistence type="inferred from homology"/>
<evidence type="ECO:0000256" key="4">
    <source>
        <dbReference type="ARBA" id="ARBA00022857"/>
    </source>
</evidence>
<dbReference type="RefSeq" id="WP_197309495.1">
    <property type="nucleotide sequence ID" value="NZ_JADZLT010000036.1"/>
</dbReference>
<evidence type="ECO:0000256" key="3">
    <source>
        <dbReference type="ARBA" id="ARBA00022827"/>
    </source>
</evidence>
<dbReference type="Gene3D" id="3.50.50.60">
    <property type="entry name" value="FAD/NAD(P)-binding domain"/>
    <property type="match status" value="2"/>
</dbReference>
<name>A0A931HZ77_9HYPH</name>
<evidence type="ECO:0000256" key="1">
    <source>
        <dbReference type="ARBA" id="ARBA00007532"/>
    </source>
</evidence>
<keyword evidence="8" id="KW-0547">Nucleotide-binding</keyword>
<dbReference type="InterPro" id="IPR023753">
    <property type="entry name" value="FAD/NAD-binding_dom"/>
</dbReference>
<dbReference type="PANTHER" id="PTHR43014">
    <property type="entry name" value="MERCURIC REDUCTASE"/>
    <property type="match status" value="1"/>
</dbReference>
<keyword evidence="4" id="KW-0521">NADP</keyword>
<evidence type="ECO:0000256" key="2">
    <source>
        <dbReference type="ARBA" id="ARBA00022630"/>
    </source>
</evidence>
<keyword evidence="14" id="KW-1185">Reference proteome</keyword>
<keyword evidence="5 10" id="KW-0560">Oxidoreductase</keyword>
<reference evidence="13" key="1">
    <citation type="submission" date="2020-12" db="EMBL/GenBank/DDBJ databases">
        <title>Methylobrevis albus sp. nov., isolated from fresh water lack sediment.</title>
        <authorList>
            <person name="Zou Q."/>
        </authorList>
    </citation>
    <scope>NUCLEOTIDE SEQUENCE</scope>
    <source>
        <strain evidence="13">L22</strain>
    </source>
</reference>
<protein>
    <submittedName>
        <fullName evidence="13">FAD-dependent oxidoreductase</fullName>
    </submittedName>
</protein>
<evidence type="ECO:0000313" key="13">
    <source>
        <dbReference type="EMBL" id="MBH0236399.1"/>
    </source>
</evidence>
<organism evidence="13 14">
    <name type="scientific">Methylobrevis albus</name>
    <dbReference type="NCBI Taxonomy" id="2793297"/>
    <lineage>
        <taxon>Bacteria</taxon>
        <taxon>Pseudomonadati</taxon>
        <taxon>Pseudomonadota</taxon>
        <taxon>Alphaproteobacteria</taxon>
        <taxon>Hyphomicrobiales</taxon>
        <taxon>Pleomorphomonadaceae</taxon>
        <taxon>Methylobrevis</taxon>
    </lineage>
</organism>
<feature type="domain" description="Pyridine nucleotide-disulphide oxidoreductase dimerisation" evidence="11">
    <location>
        <begin position="355"/>
        <end position="461"/>
    </location>
</feature>
<keyword evidence="2 10" id="KW-0285">Flavoprotein</keyword>
<feature type="binding site" evidence="8">
    <location>
        <position position="211"/>
    </location>
    <ligand>
        <name>NAD(+)</name>
        <dbReference type="ChEBI" id="CHEBI:57540"/>
    </ligand>
</feature>
<dbReference type="InterPro" id="IPR012999">
    <property type="entry name" value="Pyr_OxRdtase_I_AS"/>
</dbReference>
<dbReference type="PRINTS" id="PR00411">
    <property type="entry name" value="PNDRDTASEI"/>
</dbReference>
<evidence type="ECO:0000256" key="8">
    <source>
        <dbReference type="PIRSR" id="PIRSR000350-3"/>
    </source>
</evidence>
<keyword evidence="3 8" id="KW-0274">FAD</keyword>
<dbReference type="GO" id="GO:0003955">
    <property type="term" value="F:NAD(P)H dehydrogenase (quinone) activity"/>
    <property type="evidence" value="ECO:0007669"/>
    <property type="project" value="TreeGrafter"/>
</dbReference>
<dbReference type="FunFam" id="3.30.390.30:FF:000001">
    <property type="entry name" value="Dihydrolipoyl dehydrogenase"/>
    <property type="match status" value="1"/>
</dbReference>
<dbReference type="EMBL" id="JADZLT010000036">
    <property type="protein sequence ID" value="MBH0236399.1"/>
    <property type="molecule type" value="Genomic_DNA"/>
</dbReference>
<feature type="binding site" evidence="8">
    <location>
        <position position="319"/>
    </location>
    <ligand>
        <name>FAD</name>
        <dbReference type="ChEBI" id="CHEBI:57692"/>
    </ligand>
</feature>
<dbReference type="GO" id="GO:0016668">
    <property type="term" value="F:oxidoreductase activity, acting on a sulfur group of donors, NAD(P) as acceptor"/>
    <property type="evidence" value="ECO:0007669"/>
    <property type="project" value="InterPro"/>
</dbReference>
<dbReference type="PRINTS" id="PR00368">
    <property type="entry name" value="FADPNR"/>
</dbReference>
<dbReference type="SUPFAM" id="SSF55424">
    <property type="entry name" value="FAD/NAD-linked reductases, dimerisation (C-terminal) domain"/>
    <property type="match status" value="1"/>
</dbReference>
<dbReference type="SUPFAM" id="SSF51905">
    <property type="entry name" value="FAD/NAD(P)-binding domain"/>
    <property type="match status" value="1"/>
</dbReference>
<evidence type="ECO:0000256" key="10">
    <source>
        <dbReference type="RuleBase" id="RU003691"/>
    </source>
</evidence>
<evidence type="ECO:0000259" key="12">
    <source>
        <dbReference type="Pfam" id="PF07992"/>
    </source>
</evidence>
<accession>A0A931HZ77</accession>
<keyword evidence="6" id="KW-1015">Disulfide bond</keyword>
<evidence type="ECO:0000256" key="6">
    <source>
        <dbReference type="ARBA" id="ARBA00023157"/>
    </source>
</evidence>
<comment type="cofactor">
    <cofactor evidence="8">
        <name>FAD</name>
        <dbReference type="ChEBI" id="CHEBI:57692"/>
    </cofactor>
    <text evidence="8">Binds 1 FAD per subunit.</text>
</comment>
<dbReference type="InterPro" id="IPR001100">
    <property type="entry name" value="Pyr_nuc-diS_OxRdtase"/>
</dbReference>
<dbReference type="InterPro" id="IPR036188">
    <property type="entry name" value="FAD/NAD-bd_sf"/>
</dbReference>
<dbReference type="Gene3D" id="3.30.390.30">
    <property type="match status" value="1"/>
</dbReference>
<feature type="disulfide bond" description="Redox-active" evidence="9">
    <location>
        <begin position="44"/>
        <end position="49"/>
    </location>
</feature>
<evidence type="ECO:0000313" key="14">
    <source>
        <dbReference type="Proteomes" id="UP000631694"/>
    </source>
</evidence>
<dbReference type="Proteomes" id="UP000631694">
    <property type="component" value="Unassembled WGS sequence"/>
</dbReference>
<comment type="similarity">
    <text evidence="1 10">Belongs to the class-I pyridine nucleotide-disulfide oxidoreductase family.</text>
</comment>
<dbReference type="Pfam" id="PF07992">
    <property type="entry name" value="Pyr_redox_2"/>
    <property type="match status" value="1"/>
</dbReference>
<keyword evidence="8" id="KW-0520">NAD</keyword>
<feature type="binding site" evidence="8">
    <location>
        <position position="279"/>
    </location>
    <ligand>
        <name>NAD(+)</name>
        <dbReference type="ChEBI" id="CHEBI:57540"/>
    </ligand>
</feature>
<dbReference type="PANTHER" id="PTHR43014:SF2">
    <property type="entry name" value="MERCURIC REDUCTASE"/>
    <property type="match status" value="1"/>
</dbReference>
<evidence type="ECO:0000256" key="9">
    <source>
        <dbReference type="PIRSR" id="PIRSR000350-4"/>
    </source>
</evidence>
<keyword evidence="7 10" id="KW-0676">Redox-active center</keyword>
<gene>
    <name evidence="13" type="ORF">I5731_01065</name>
</gene>
<feature type="binding site" evidence="8">
    <location>
        <position position="53"/>
    </location>
    <ligand>
        <name>FAD</name>
        <dbReference type="ChEBI" id="CHEBI:57692"/>
    </ligand>
</feature>
<comment type="caution">
    <text evidence="13">The sequence shown here is derived from an EMBL/GenBank/DDBJ whole genome shotgun (WGS) entry which is preliminary data.</text>
</comment>
<evidence type="ECO:0000256" key="5">
    <source>
        <dbReference type="ARBA" id="ARBA00023002"/>
    </source>
</evidence>
<evidence type="ECO:0000259" key="11">
    <source>
        <dbReference type="Pfam" id="PF02852"/>
    </source>
</evidence>
<dbReference type="InterPro" id="IPR016156">
    <property type="entry name" value="FAD/NAD-linked_Rdtase_dimer_sf"/>
</dbReference>
<dbReference type="InterPro" id="IPR004099">
    <property type="entry name" value="Pyr_nucl-diS_OxRdtase_dimer"/>
</dbReference>
<feature type="binding site" evidence="8">
    <location>
        <begin position="188"/>
        <end position="195"/>
    </location>
    <ligand>
        <name>NAD(+)</name>
        <dbReference type="ChEBI" id="CHEBI:57540"/>
    </ligand>
</feature>
<sequence length="486" mass="50090">MSRVITPDICVIGAGSAGLSVAAAARAFGVEVAICEEAAMGGDCLNSGCIPSKSLIAAARHAHAIRTAAAFGVHPGPAGAPEGAGDPVATNMEAVRAHIRAVIAGIAPHDSQARFEGLGATVIRARARFTDPRTVVAGDTTIRARRFVVATGSRPALPKVPGLTTVPHLTNESVFDLGDLPEHLVILGGGPIGLELAQAYRRLGAAVTVVEAARALGRDDPELAAVVVARLRAEGVAVLEQTRAAGVVADSAGGVRVETLAADGTRRTIAGSHLLVAAGRRPNVEDLGLEAGEIGFGPRGIRVDAGLRTGNRRVYAIGDVAGSFQFTHWAGYHAGLAVRSILFRLPVAERRDILPWVTFTDPEIGQVGLSANAARAAGHSVTVLSAPYAGNDRAATAREAEGMLKLVVGRGGRILGAAAAGPEAGETLAMLALAVGQQMTVKAFADTVFPYPTHAEIARRAALTYYGKSLANPWLGRLLRLLRAFG</sequence>
<dbReference type="PROSITE" id="PS00076">
    <property type="entry name" value="PYRIDINE_REDOX_1"/>
    <property type="match status" value="1"/>
</dbReference>
<feature type="domain" description="FAD/NAD(P)-binding" evidence="12">
    <location>
        <begin position="8"/>
        <end position="333"/>
    </location>
</feature>
<dbReference type="GO" id="GO:0050660">
    <property type="term" value="F:flavin adenine dinucleotide binding"/>
    <property type="evidence" value="ECO:0007669"/>
    <property type="project" value="TreeGrafter"/>
</dbReference>
<dbReference type="Pfam" id="PF02852">
    <property type="entry name" value="Pyr_redox_dim"/>
    <property type="match status" value="1"/>
</dbReference>
<evidence type="ECO:0000256" key="7">
    <source>
        <dbReference type="ARBA" id="ARBA00023284"/>
    </source>
</evidence>